<feature type="region of interest" description="Disordered" evidence="7">
    <location>
        <begin position="49"/>
        <end position="124"/>
    </location>
</feature>
<dbReference type="PROSITE" id="PS51382">
    <property type="entry name" value="SPX"/>
    <property type="match status" value="1"/>
</dbReference>
<dbReference type="PANTHER" id="PTHR10783:SF103">
    <property type="entry name" value="SOLUTE CARRIER FAMILY 53 MEMBER 1"/>
    <property type="match status" value="1"/>
</dbReference>
<feature type="coiled-coil region" evidence="6">
    <location>
        <begin position="22"/>
        <end position="49"/>
    </location>
</feature>
<evidence type="ECO:0000256" key="2">
    <source>
        <dbReference type="ARBA" id="ARBA00009665"/>
    </source>
</evidence>
<evidence type="ECO:0000256" key="7">
    <source>
        <dbReference type="SAM" id="MobiDB-lite"/>
    </source>
</evidence>
<accession>A0A8H3B6E7</accession>
<feature type="region of interest" description="Disordered" evidence="7">
    <location>
        <begin position="167"/>
        <end position="243"/>
    </location>
</feature>
<proteinExistence type="inferred from homology"/>
<name>A0A8H3B6E7_9AGAM</name>
<dbReference type="Proteomes" id="UP000663888">
    <property type="component" value="Unassembled WGS sequence"/>
</dbReference>
<comment type="caution">
    <text evidence="11">The sequence shown here is derived from an EMBL/GenBank/DDBJ whole genome shotgun (WGS) entry which is preliminary data.</text>
</comment>
<dbReference type="EMBL" id="CAJMWX010001036">
    <property type="protein sequence ID" value="CAE6448452.1"/>
    <property type="molecule type" value="Genomic_DNA"/>
</dbReference>
<evidence type="ECO:0000259" key="10">
    <source>
        <dbReference type="PROSITE" id="PS51382"/>
    </source>
</evidence>
<protein>
    <recommendedName>
        <fullName evidence="13">Xenotropic and polytropic retrovirus receptor 1</fullName>
    </recommendedName>
</protein>
<keyword evidence="3 8" id="KW-0812">Transmembrane</keyword>
<feature type="transmembrane region" description="Helical" evidence="8">
    <location>
        <begin position="755"/>
        <end position="773"/>
    </location>
</feature>
<dbReference type="CDD" id="cd14475">
    <property type="entry name" value="SPX_SYG1_like"/>
    <property type="match status" value="1"/>
</dbReference>
<evidence type="ECO:0000256" key="6">
    <source>
        <dbReference type="SAM" id="Coils"/>
    </source>
</evidence>
<feature type="compositionally biased region" description="Polar residues" evidence="7">
    <location>
        <begin position="227"/>
        <end position="238"/>
    </location>
</feature>
<gene>
    <name evidence="11" type="ORF">RDB_LOCUS63471</name>
</gene>
<dbReference type="AlphaFoldDB" id="A0A8H3B6E7"/>
<dbReference type="InterPro" id="IPR004342">
    <property type="entry name" value="EXS_C"/>
</dbReference>
<feature type="transmembrane region" description="Helical" evidence="8">
    <location>
        <begin position="530"/>
        <end position="553"/>
    </location>
</feature>
<sequence length="915" mass="103513">MKFARYLEDTQIPEWKKAYIDYRGLKKKIAAVRRANEAAQARNSDLRIRTHGQGRSSITEPSPSTSVLRRRNYGAVGRTPPNAIGRTPPGAHGRTPSSAVGRASEITDSPPGKHQTTPSMSEHVPHVLTPPVAANRSVKSARFRLSTDELGPDFELPPAMTSVESLKDGTIDSHAPSVGSEGRRALPSRVFSGTLSAVPSRNSTMQPDEQTEFDSPSVSVPPPASVRSNAEPRTTPRNPFTGMRRRFTTTSRHNDIGYSAPTTVHELLSGLGPNEQAFFTALDQELEKVESFYSERERDAEQKVAALKEQFHELRGHKQLSNGANEGLWPGFLHLLDSINIASIPIAGQANTGKSADASKSDTPLSNPQAHVGSSMAQDPDAYQRAKKKLKKAVLEFYRGLELLQNYRILNMTGFRKALKKFDKTTKMSTQNLYMREKVETCKFASGDTCSKLLKEIERIYATRFERGDEKKARTRLRATARQSTHHFSTFRSGMLIGLALPALAMGIYYSLQEEQREQIPEWAALLQVYAALCIPVIFSLLLGLNMVAWARARINFIFIFELDARTVIDAREYIELPAFLFATLAYAFWLSFSRAGAETIAPTTWPVMWLGLAAVVLFNPLPIFHRSARWWLLKVVGKLFVSGRTRVEFTDFWMGDQLCSLVYTMGNLYFLVCAYADHWHHIEQRCQLGPHWSIPLVLTSLPSLIRLVQCIRRYVDSKNHIHLINGGKYTASIVSFVAYYGWRHYGSNRDFRMGVWILFATINSCYTSYWDLMMDWSVLQVKGVQYKFLRKELAYSNHIPSYYIAIVTNVVLRFVWIWYIPSGGLPAGTRAFMFAILEMLRRVQWNFFRLENEHIGNADQFRVTREVPLPYVFSGERDSDDEDHGVERPARRLSVRLPSISKNDSDTDVEAEGR</sequence>
<comment type="subcellular location">
    <subcellularLocation>
        <location evidence="1">Membrane</location>
        <topology evidence="1">Multi-pass membrane protein</topology>
    </subcellularLocation>
</comment>
<dbReference type="GO" id="GO:0006817">
    <property type="term" value="P:phosphate ion transport"/>
    <property type="evidence" value="ECO:0007669"/>
    <property type="project" value="TreeGrafter"/>
</dbReference>
<dbReference type="GO" id="GO:0005886">
    <property type="term" value="C:plasma membrane"/>
    <property type="evidence" value="ECO:0007669"/>
    <property type="project" value="TreeGrafter"/>
</dbReference>
<evidence type="ECO:0008006" key="13">
    <source>
        <dbReference type="Google" id="ProtNLM"/>
    </source>
</evidence>
<comment type="similarity">
    <text evidence="2">Belongs to the SYG1 (TC 2.A.94) family.</text>
</comment>
<feature type="transmembrane region" description="Helical" evidence="8">
    <location>
        <begin position="491"/>
        <end position="510"/>
    </location>
</feature>
<evidence type="ECO:0000259" key="9">
    <source>
        <dbReference type="PROSITE" id="PS51380"/>
    </source>
</evidence>
<dbReference type="GO" id="GO:0005794">
    <property type="term" value="C:Golgi apparatus"/>
    <property type="evidence" value="ECO:0007669"/>
    <property type="project" value="TreeGrafter"/>
</dbReference>
<feature type="transmembrane region" description="Helical" evidence="8">
    <location>
        <begin position="605"/>
        <end position="625"/>
    </location>
</feature>
<feature type="transmembrane region" description="Helical" evidence="8">
    <location>
        <begin position="722"/>
        <end position="743"/>
    </location>
</feature>
<feature type="transmembrane region" description="Helical" evidence="8">
    <location>
        <begin position="794"/>
        <end position="813"/>
    </location>
</feature>
<dbReference type="Pfam" id="PF03105">
    <property type="entry name" value="SPX"/>
    <property type="match status" value="1"/>
</dbReference>
<dbReference type="InterPro" id="IPR004331">
    <property type="entry name" value="SPX_dom"/>
</dbReference>
<reference evidence="11" key="1">
    <citation type="submission" date="2021-01" db="EMBL/GenBank/DDBJ databases">
        <authorList>
            <person name="Kaushik A."/>
        </authorList>
    </citation>
    <scope>NUCLEOTIDE SEQUENCE</scope>
    <source>
        <strain evidence="11">AG4-R118</strain>
    </source>
</reference>
<dbReference type="GO" id="GO:0000822">
    <property type="term" value="F:inositol hexakisphosphate binding"/>
    <property type="evidence" value="ECO:0007669"/>
    <property type="project" value="TreeGrafter"/>
</dbReference>
<evidence type="ECO:0000313" key="12">
    <source>
        <dbReference type="Proteomes" id="UP000663888"/>
    </source>
</evidence>
<keyword evidence="4 8" id="KW-1133">Transmembrane helix</keyword>
<dbReference type="Pfam" id="PF03124">
    <property type="entry name" value="EXS"/>
    <property type="match status" value="1"/>
</dbReference>
<feature type="region of interest" description="Disordered" evidence="7">
    <location>
        <begin position="875"/>
        <end position="915"/>
    </location>
</feature>
<keyword evidence="6" id="KW-0175">Coiled coil</keyword>
<evidence type="ECO:0000256" key="5">
    <source>
        <dbReference type="ARBA" id="ARBA00023136"/>
    </source>
</evidence>
<keyword evidence="5 8" id="KW-0472">Membrane</keyword>
<dbReference type="GO" id="GO:0016036">
    <property type="term" value="P:cellular response to phosphate starvation"/>
    <property type="evidence" value="ECO:0007669"/>
    <property type="project" value="TreeGrafter"/>
</dbReference>
<evidence type="ECO:0000256" key="4">
    <source>
        <dbReference type="ARBA" id="ARBA00022989"/>
    </source>
</evidence>
<evidence type="ECO:0000256" key="3">
    <source>
        <dbReference type="ARBA" id="ARBA00022692"/>
    </source>
</evidence>
<dbReference type="PANTHER" id="PTHR10783">
    <property type="entry name" value="XENOTROPIC AND POLYTROPIC RETROVIRUS RECEPTOR 1-RELATED"/>
    <property type="match status" value="1"/>
</dbReference>
<dbReference type="PROSITE" id="PS51380">
    <property type="entry name" value="EXS"/>
    <property type="match status" value="1"/>
</dbReference>
<feature type="domain" description="EXS" evidence="9">
    <location>
        <begin position="687"/>
        <end position="882"/>
    </location>
</feature>
<feature type="domain" description="SPX" evidence="10">
    <location>
        <begin position="1"/>
        <end position="436"/>
    </location>
</feature>
<evidence type="ECO:0000313" key="11">
    <source>
        <dbReference type="EMBL" id="CAE6448452.1"/>
    </source>
</evidence>
<feature type="compositionally biased region" description="Polar residues" evidence="7">
    <location>
        <begin position="53"/>
        <end position="67"/>
    </location>
</feature>
<feature type="transmembrane region" description="Helical" evidence="8">
    <location>
        <begin position="574"/>
        <end position="593"/>
    </location>
</feature>
<feature type="region of interest" description="Disordered" evidence="7">
    <location>
        <begin position="352"/>
        <end position="380"/>
    </location>
</feature>
<organism evidence="11 12">
    <name type="scientific">Rhizoctonia solani</name>
    <dbReference type="NCBI Taxonomy" id="456999"/>
    <lineage>
        <taxon>Eukaryota</taxon>
        <taxon>Fungi</taxon>
        <taxon>Dikarya</taxon>
        <taxon>Basidiomycota</taxon>
        <taxon>Agaricomycotina</taxon>
        <taxon>Agaricomycetes</taxon>
        <taxon>Cantharellales</taxon>
        <taxon>Ceratobasidiaceae</taxon>
        <taxon>Rhizoctonia</taxon>
    </lineage>
</organism>
<evidence type="ECO:0000256" key="8">
    <source>
        <dbReference type="SAM" id="Phobius"/>
    </source>
</evidence>
<feature type="compositionally biased region" description="Polar residues" evidence="7">
    <location>
        <begin position="191"/>
        <end position="208"/>
    </location>
</feature>
<evidence type="ECO:0000256" key="1">
    <source>
        <dbReference type="ARBA" id="ARBA00004141"/>
    </source>
</evidence>